<name>A0A6G0W2R0_APHCR</name>
<dbReference type="InterPro" id="IPR004210">
    <property type="entry name" value="BESS_motif"/>
</dbReference>
<evidence type="ECO:0000256" key="2">
    <source>
        <dbReference type="SAM" id="MobiDB-lite"/>
    </source>
</evidence>
<evidence type="ECO:0000313" key="7">
    <source>
        <dbReference type="Proteomes" id="UP000478052"/>
    </source>
</evidence>
<comment type="subcellular location">
    <subcellularLocation>
        <location evidence="1">Nucleus</location>
    </subcellularLocation>
</comment>
<feature type="compositionally biased region" description="Low complexity" evidence="2">
    <location>
        <begin position="229"/>
        <end position="248"/>
    </location>
</feature>
<dbReference type="EMBL" id="VUJU01007550">
    <property type="protein sequence ID" value="KAF0744064.1"/>
    <property type="molecule type" value="Genomic_DNA"/>
</dbReference>
<evidence type="ECO:0000256" key="1">
    <source>
        <dbReference type="PROSITE-ProRule" id="PRU00371"/>
    </source>
</evidence>
<keyword evidence="7" id="KW-1185">Reference proteome</keyword>
<gene>
    <name evidence="6" type="ORF">FWK35_00023648</name>
    <name evidence="5" type="ORF">FWK35_00027182</name>
</gene>
<keyword evidence="1" id="KW-0539">Nucleus</keyword>
<evidence type="ECO:0000259" key="3">
    <source>
        <dbReference type="PROSITE" id="PS51029"/>
    </source>
</evidence>
<feature type="domain" description="MADF" evidence="3">
    <location>
        <begin position="1"/>
        <end position="58"/>
    </location>
</feature>
<protein>
    <recommendedName>
        <fullName evidence="8">BESS domain-containing protein</fullName>
    </recommendedName>
</protein>
<dbReference type="PANTHER" id="PTHR12243">
    <property type="entry name" value="MADF DOMAIN TRANSCRIPTION FACTOR"/>
    <property type="match status" value="1"/>
</dbReference>
<evidence type="ECO:0000259" key="4">
    <source>
        <dbReference type="PROSITE" id="PS51031"/>
    </source>
</evidence>
<evidence type="ECO:0000313" key="5">
    <source>
        <dbReference type="EMBL" id="KAF0716392.1"/>
    </source>
</evidence>
<reference evidence="5 7" key="1">
    <citation type="submission" date="2019-08" db="EMBL/GenBank/DDBJ databases">
        <title>Whole genome of Aphis craccivora.</title>
        <authorList>
            <person name="Voronova N.V."/>
            <person name="Shulinski R.S."/>
            <person name="Bandarenka Y.V."/>
            <person name="Zhorov D.G."/>
            <person name="Warner D."/>
        </authorList>
    </citation>
    <scope>NUCLEOTIDE SEQUENCE [LARGE SCALE GENOMIC DNA]</scope>
    <source>
        <strain evidence="5">180601</strain>
        <tissue evidence="5">Whole Body</tissue>
    </source>
</reference>
<dbReference type="PROSITE" id="PS51029">
    <property type="entry name" value="MADF"/>
    <property type="match status" value="1"/>
</dbReference>
<dbReference type="AlphaFoldDB" id="A0A6G0W2R0"/>
<dbReference type="InterPro" id="IPR039353">
    <property type="entry name" value="TF_Adf1"/>
</dbReference>
<accession>A0A6G0W2R0</accession>
<feature type="region of interest" description="Disordered" evidence="2">
    <location>
        <begin position="227"/>
        <end position="258"/>
    </location>
</feature>
<dbReference type="PANTHER" id="PTHR12243:SF67">
    <property type="entry name" value="COREPRESSOR OF PANGOLIN, ISOFORM A-RELATED"/>
    <property type="match status" value="1"/>
</dbReference>
<feature type="region of interest" description="Disordered" evidence="2">
    <location>
        <begin position="62"/>
        <end position="121"/>
    </location>
</feature>
<dbReference type="Pfam" id="PF02944">
    <property type="entry name" value="BESS"/>
    <property type="match status" value="1"/>
</dbReference>
<evidence type="ECO:0000313" key="6">
    <source>
        <dbReference type="EMBL" id="KAF0744064.1"/>
    </source>
</evidence>
<organism evidence="5 7">
    <name type="scientific">Aphis craccivora</name>
    <name type="common">Cowpea aphid</name>
    <dbReference type="NCBI Taxonomy" id="307492"/>
    <lineage>
        <taxon>Eukaryota</taxon>
        <taxon>Metazoa</taxon>
        <taxon>Ecdysozoa</taxon>
        <taxon>Arthropoda</taxon>
        <taxon>Hexapoda</taxon>
        <taxon>Insecta</taxon>
        <taxon>Pterygota</taxon>
        <taxon>Neoptera</taxon>
        <taxon>Paraneoptera</taxon>
        <taxon>Hemiptera</taxon>
        <taxon>Sternorrhyncha</taxon>
        <taxon>Aphidomorpha</taxon>
        <taxon>Aphidoidea</taxon>
        <taxon>Aphididae</taxon>
        <taxon>Aphidini</taxon>
        <taxon>Aphis</taxon>
        <taxon>Aphis</taxon>
    </lineage>
</organism>
<dbReference type="EMBL" id="VUJU01009998">
    <property type="protein sequence ID" value="KAF0716392.1"/>
    <property type="molecule type" value="Genomic_DNA"/>
</dbReference>
<comment type="caution">
    <text evidence="5">The sequence shown here is derived from an EMBL/GenBank/DDBJ whole genome shotgun (WGS) entry which is preliminary data.</text>
</comment>
<dbReference type="Pfam" id="PF10545">
    <property type="entry name" value="MADF_DNA_bdg"/>
    <property type="match status" value="1"/>
</dbReference>
<dbReference type="OrthoDB" id="5984255at2759"/>
<sequence>MASSFLIAGSGVKTKWQYLRDTYRRELAKTNQPTGSASGGDSKWKYFQLMSFLHDTYAPRAVVGNVPNPQQSDGDDASVSGDSPNQSMSHIDHEFMNSQSGEQEPDELLEEQQTGKSSCYSVTPGVIQVPKKIFKSPKNKFRQKKDALNDLVQLEKVKVAHLQELKNKKEDEDYFFVMSLLPHLRAIPLSQKLQMRIKLQQVLLECQSINQNSTSYDTSIPVTSPPEYSNWSSSVSTSSQQSNWNTRSYSPSEVEPVQQTVNPDQELLTNFLHFKNA</sequence>
<proteinExistence type="predicted"/>
<evidence type="ECO:0008006" key="8">
    <source>
        <dbReference type="Google" id="ProtNLM"/>
    </source>
</evidence>
<dbReference type="Proteomes" id="UP000478052">
    <property type="component" value="Unassembled WGS sequence"/>
</dbReference>
<dbReference type="PROSITE" id="PS51031">
    <property type="entry name" value="BESS"/>
    <property type="match status" value="1"/>
</dbReference>
<dbReference type="InterPro" id="IPR006578">
    <property type="entry name" value="MADF-dom"/>
</dbReference>
<dbReference type="GO" id="GO:0005634">
    <property type="term" value="C:nucleus"/>
    <property type="evidence" value="ECO:0007669"/>
    <property type="project" value="UniProtKB-SubCell"/>
</dbReference>
<feature type="domain" description="BESS" evidence="4">
    <location>
        <begin position="170"/>
        <end position="209"/>
    </location>
</feature>
<dbReference type="GO" id="GO:0003677">
    <property type="term" value="F:DNA binding"/>
    <property type="evidence" value="ECO:0007669"/>
    <property type="project" value="InterPro"/>
</dbReference>